<dbReference type="Proteomes" id="UP000826513">
    <property type="component" value="Plasmid unnamed2"/>
</dbReference>
<proteinExistence type="predicted"/>
<reference evidence="2 3" key="1">
    <citation type="submission" date="2021-03" db="EMBL/GenBank/DDBJ databases">
        <title>Rapid diversification of plasmids in a genus of pathogenic and nitrogen fixing bacteria.</title>
        <authorList>
            <person name="Weisberg A.J."/>
            <person name="Miller M."/>
            <person name="Ream W."/>
            <person name="Grunwald N.J."/>
            <person name="Chang J.H."/>
        </authorList>
    </citation>
    <scope>NUCLEOTIDE SEQUENCE [LARGE SCALE GENOMIC DNA]</scope>
    <source>
        <strain evidence="2 3">AF3.44</strain>
        <plasmid evidence="2 3">unnamed2</plasmid>
    </source>
</reference>
<dbReference type="RefSeq" id="WP_174051838.1">
    <property type="nucleotide sequence ID" value="NZ_CP072171.1"/>
</dbReference>
<geneLocation type="plasmid" evidence="2 3">
    <name>unnamed2</name>
</geneLocation>
<dbReference type="EMBL" id="CP072171">
    <property type="protein sequence ID" value="QYA10853.1"/>
    <property type="molecule type" value="Genomic_DNA"/>
</dbReference>
<evidence type="ECO:0000313" key="3">
    <source>
        <dbReference type="Proteomes" id="UP000826513"/>
    </source>
</evidence>
<evidence type="ECO:0000313" key="2">
    <source>
        <dbReference type="EMBL" id="QYA10853.1"/>
    </source>
</evidence>
<accession>A0ABX8TFC8</accession>
<keyword evidence="1" id="KW-0732">Signal</keyword>
<evidence type="ECO:0008006" key="4">
    <source>
        <dbReference type="Google" id="ProtNLM"/>
    </source>
</evidence>
<evidence type="ECO:0000256" key="1">
    <source>
        <dbReference type="SAM" id="SignalP"/>
    </source>
</evidence>
<sequence length="204" mass="21193">MDILSILALATQCATAAPAPVVAALAMTESNGSAYSVMIDGKRSDHAGQDEAVQSVALAQVEGSAVKIGIASVPVKAFDALNVSYTEGFSACYNLEVAGEELRKRWESFGGQDEHWRLAVLDYATGEPGVDGDYGQRYDAALAEIKGQSGHVAKRSGAPAKAIASTTAPAQATASDNGRKAVGSGAQWDVFNRAPSQSLLVFSR</sequence>
<gene>
    <name evidence="2" type="ORF">J5285_25850</name>
</gene>
<keyword evidence="2" id="KW-0614">Plasmid</keyword>
<feature type="signal peptide" evidence="1">
    <location>
        <begin position="1"/>
        <end position="16"/>
    </location>
</feature>
<keyword evidence="3" id="KW-1185">Reference proteome</keyword>
<name>A0ABX8TFC8_9HYPH</name>
<feature type="chain" id="PRO_5045856100" description="Transglycosylase SLT domain-containing protein" evidence="1">
    <location>
        <begin position="17"/>
        <end position="204"/>
    </location>
</feature>
<protein>
    <recommendedName>
        <fullName evidence="4">Transglycosylase SLT domain-containing protein</fullName>
    </recommendedName>
</protein>
<organism evidence="2 3">
    <name type="scientific">Agrobacterium larrymoorei</name>
    <dbReference type="NCBI Taxonomy" id="160699"/>
    <lineage>
        <taxon>Bacteria</taxon>
        <taxon>Pseudomonadati</taxon>
        <taxon>Pseudomonadota</taxon>
        <taxon>Alphaproteobacteria</taxon>
        <taxon>Hyphomicrobiales</taxon>
        <taxon>Rhizobiaceae</taxon>
        <taxon>Rhizobium/Agrobacterium group</taxon>
        <taxon>Agrobacterium</taxon>
    </lineage>
</organism>